<dbReference type="InterPro" id="IPR036291">
    <property type="entry name" value="NAD(P)-bd_dom_sf"/>
</dbReference>
<dbReference type="Gene3D" id="1.20.120.350">
    <property type="entry name" value="Voltage-gated potassium channels. Chain C"/>
    <property type="match status" value="1"/>
</dbReference>
<dbReference type="InterPro" id="IPR005821">
    <property type="entry name" value="Ion_trans_dom"/>
</dbReference>
<dbReference type="GO" id="GO:0005216">
    <property type="term" value="F:monoatomic ion channel activity"/>
    <property type="evidence" value="ECO:0007669"/>
    <property type="project" value="InterPro"/>
</dbReference>
<reference evidence="10 11" key="1">
    <citation type="submission" date="2016-02" db="EMBL/GenBank/DDBJ databases">
        <title>Genome analysis of coral dinoflagellate symbionts highlights evolutionary adaptations to a symbiotic lifestyle.</title>
        <authorList>
            <person name="Aranda M."/>
            <person name="Li Y."/>
            <person name="Liew Y.J."/>
            <person name="Baumgarten S."/>
            <person name="Simakov O."/>
            <person name="Wilson M."/>
            <person name="Piel J."/>
            <person name="Ashoor H."/>
            <person name="Bougouffa S."/>
            <person name="Bajic V.B."/>
            <person name="Ryu T."/>
            <person name="Ravasi T."/>
            <person name="Bayer T."/>
            <person name="Micklem G."/>
            <person name="Kim H."/>
            <person name="Bhak J."/>
            <person name="Lajeunesse T.C."/>
            <person name="Voolstra C.R."/>
        </authorList>
    </citation>
    <scope>NUCLEOTIDE SEQUENCE [LARGE SCALE GENOMIC DNA]</scope>
    <source>
        <strain evidence="10 11">CCMP2467</strain>
    </source>
</reference>
<keyword evidence="6 7" id="KW-0472">Membrane</keyword>
<evidence type="ECO:0000256" key="7">
    <source>
        <dbReference type="SAM" id="Phobius"/>
    </source>
</evidence>
<keyword evidence="11" id="KW-1185">Reference proteome</keyword>
<dbReference type="OrthoDB" id="405961at2759"/>
<keyword evidence="5" id="KW-0560">Oxidoreductase</keyword>
<feature type="chain" id="PRO_5013362583" evidence="8">
    <location>
        <begin position="20"/>
        <end position="845"/>
    </location>
</feature>
<feature type="transmembrane region" description="Helical" evidence="7">
    <location>
        <begin position="547"/>
        <end position="565"/>
    </location>
</feature>
<evidence type="ECO:0000256" key="5">
    <source>
        <dbReference type="ARBA" id="ARBA00023002"/>
    </source>
</evidence>
<evidence type="ECO:0000259" key="9">
    <source>
        <dbReference type="Pfam" id="PF00520"/>
    </source>
</evidence>
<feature type="transmembrane region" description="Helical" evidence="7">
    <location>
        <begin position="516"/>
        <end position="535"/>
    </location>
</feature>
<keyword evidence="8" id="KW-0732">Signal</keyword>
<evidence type="ECO:0000256" key="8">
    <source>
        <dbReference type="SAM" id="SignalP"/>
    </source>
</evidence>
<comment type="similarity">
    <text evidence="2">Belongs to the short-chain dehydrogenases/reductases (SDR) family.</text>
</comment>
<dbReference type="InterPro" id="IPR002347">
    <property type="entry name" value="SDR_fam"/>
</dbReference>
<evidence type="ECO:0000256" key="3">
    <source>
        <dbReference type="ARBA" id="ARBA00022692"/>
    </source>
</evidence>
<feature type="transmembrane region" description="Helical" evidence="7">
    <location>
        <begin position="430"/>
        <end position="452"/>
    </location>
</feature>
<dbReference type="Proteomes" id="UP000186817">
    <property type="component" value="Unassembled WGS sequence"/>
</dbReference>
<dbReference type="EMBL" id="LSRX01000231">
    <property type="protein sequence ID" value="OLQ03660.1"/>
    <property type="molecule type" value="Genomic_DNA"/>
</dbReference>
<dbReference type="Gene3D" id="3.40.50.720">
    <property type="entry name" value="NAD(P)-binding Rossmann-like Domain"/>
    <property type="match status" value="1"/>
</dbReference>
<proteinExistence type="inferred from homology"/>
<dbReference type="AlphaFoldDB" id="A0A1Q9E8C2"/>
<protein>
    <submittedName>
        <fullName evidence="10">Putative oxidoreductase</fullName>
    </submittedName>
</protein>
<evidence type="ECO:0000313" key="10">
    <source>
        <dbReference type="EMBL" id="OLQ03660.1"/>
    </source>
</evidence>
<organism evidence="10 11">
    <name type="scientific">Symbiodinium microadriaticum</name>
    <name type="common">Dinoflagellate</name>
    <name type="synonym">Zooxanthella microadriatica</name>
    <dbReference type="NCBI Taxonomy" id="2951"/>
    <lineage>
        <taxon>Eukaryota</taxon>
        <taxon>Sar</taxon>
        <taxon>Alveolata</taxon>
        <taxon>Dinophyceae</taxon>
        <taxon>Suessiales</taxon>
        <taxon>Symbiodiniaceae</taxon>
        <taxon>Symbiodinium</taxon>
    </lineage>
</organism>
<dbReference type="InterPro" id="IPR027359">
    <property type="entry name" value="Volt_channel_dom_sf"/>
</dbReference>
<keyword evidence="3 7" id="KW-0812">Transmembrane</keyword>
<dbReference type="PANTHER" id="PTHR24320">
    <property type="entry name" value="RETINOL DEHYDROGENASE"/>
    <property type="match status" value="1"/>
</dbReference>
<dbReference type="GO" id="GO:0016020">
    <property type="term" value="C:membrane"/>
    <property type="evidence" value="ECO:0007669"/>
    <property type="project" value="UniProtKB-SubCell"/>
</dbReference>
<evidence type="ECO:0000256" key="1">
    <source>
        <dbReference type="ARBA" id="ARBA00004141"/>
    </source>
</evidence>
<evidence type="ECO:0000313" key="11">
    <source>
        <dbReference type="Proteomes" id="UP000186817"/>
    </source>
</evidence>
<keyword evidence="4 7" id="KW-1133">Transmembrane helix</keyword>
<dbReference type="PANTHER" id="PTHR24320:SF148">
    <property type="entry name" value="NAD(P)-BINDING ROSSMANN-FOLD SUPERFAMILY PROTEIN"/>
    <property type="match status" value="1"/>
</dbReference>
<dbReference type="Pfam" id="PF00106">
    <property type="entry name" value="adh_short"/>
    <property type="match status" value="1"/>
</dbReference>
<feature type="domain" description="Ion transport" evidence="9">
    <location>
        <begin position="355"/>
        <end position="459"/>
    </location>
</feature>
<sequence length="845" mass="94433">MGAFRLGSRYVVHIWLALAIVPQVCVLGRYEKPPCSDGETLATFRGRSLCVSDCTGEAADASAECPQEKPKDTFGKPACFMVPAPKGDTSHPSMRQRYCGLECRGDSYCPRGSKCTFIDVSAEIDEYGDVNPLARNYPHLISDDLLTGEVSQDESITHSMGTTSLVFKLAERQVLLNSAANGSKVQPLDCTSVPEEEQELSEITVHQWCRHIEDILNRTHKELFSRLDAWMLESFAPGRADPALRAMHLPRGNRGTGIRQERLKISSTDDPIARLMLAENSERSRILRELLMFCDLVVWPAMPTMIPGKSKVLDDEEHEKVALEKSKIRKVSRCSLPLLSGFDSDRYGVMADASSALEVVFLIELLMRMGAQGQSFFCSYDRANLFWNYLDAVLVGVSVVESILVLVLVEDTEIGMSNKLRTMRIVRLTRLVRLLRAIRFFAGLRTLIYSIFYTLKLGLGILLTDATLAHVITYENSTMTPWAGLQFAGRPPLTNLVLQHLSMHTLFRSITGGVDWSSLAVALAPLNWIWVYLFSAARLNAPRAERPAYIAFCLFAVLNVMTGVFCQRATELAEKDHDAQLLAAREGSQKLHRYSSTLMCRNLFRRFDVAKQGKMDQNGLERGSLTLLEFELMFQRDDIKASLQVLDIAWKFLKLTPGAAWQFVWEEYCFFRLLDTDGDGDVREQDFTEGNFRLWQTPAFQRGILAKASKTSAAKALPRVDGKVFAITGTTSGTGFVAAWVVAELGGTVLLLNRTSQRVSDSMDQLKTIVPEGKFIDVACDLQDFESVRKAAAEIKSKYKMLYCLSLNAGIMATPDKATKDGYDTQMQTNHLSHFLLAAELFPLL</sequence>
<evidence type="ECO:0000256" key="4">
    <source>
        <dbReference type="ARBA" id="ARBA00022989"/>
    </source>
</evidence>
<dbReference type="SUPFAM" id="SSF81324">
    <property type="entry name" value="Voltage-gated potassium channels"/>
    <property type="match status" value="1"/>
</dbReference>
<feature type="signal peptide" evidence="8">
    <location>
        <begin position="1"/>
        <end position="19"/>
    </location>
</feature>
<comment type="caution">
    <text evidence="10">The sequence shown here is derived from an EMBL/GenBank/DDBJ whole genome shotgun (WGS) entry which is preliminary data.</text>
</comment>
<dbReference type="SUPFAM" id="SSF51735">
    <property type="entry name" value="NAD(P)-binding Rossmann-fold domains"/>
    <property type="match status" value="1"/>
</dbReference>
<gene>
    <name evidence="10" type="primary">SPCC736.13</name>
    <name evidence="10" type="ORF">AK812_SmicGene13369</name>
</gene>
<dbReference type="Pfam" id="PF00520">
    <property type="entry name" value="Ion_trans"/>
    <property type="match status" value="1"/>
</dbReference>
<feature type="transmembrane region" description="Helical" evidence="7">
    <location>
        <begin position="386"/>
        <end position="409"/>
    </location>
</feature>
<comment type="subcellular location">
    <subcellularLocation>
        <location evidence="1">Membrane</location>
        <topology evidence="1">Multi-pass membrane protein</topology>
    </subcellularLocation>
</comment>
<evidence type="ECO:0000256" key="2">
    <source>
        <dbReference type="ARBA" id="ARBA00006484"/>
    </source>
</evidence>
<accession>A0A1Q9E8C2</accession>
<dbReference type="GO" id="GO:0016491">
    <property type="term" value="F:oxidoreductase activity"/>
    <property type="evidence" value="ECO:0007669"/>
    <property type="project" value="UniProtKB-KW"/>
</dbReference>
<name>A0A1Q9E8C2_SYMMI</name>
<evidence type="ECO:0000256" key="6">
    <source>
        <dbReference type="ARBA" id="ARBA00023136"/>
    </source>
</evidence>